<dbReference type="OrthoDB" id="10072022at2759"/>
<feature type="coiled-coil region" evidence="1">
    <location>
        <begin position="122"/>
        <end position="177"/>
    </location>
</feature>
<evidence type="ECO:0000313" key="2">
    <source>
        <dbReference type="EMBL" id="KIP06342.1"/>
    </source>
</evidence>
<dbReference type="Proteomes" id="UP000053257">
    <property type="component" value="Unassembled WGS sequence"/>
</dbReference>
<keyword evidence="3" id="KW-1185">Reference proteome</keyword>
<feature type="coiled-coil region" evidence="1">
    <location>
        <begin position="529"/>
        <end position="563"/>
    </location>
</feature>
<feature type="coiled-coil region" evidence="1">
    <location>
        <begin position="357"/>
        <end position="405"/>
    </location>
</feature>
<evidence type="ECO:0000256" key="1">
    <source>
        <dbReference type="SAM" id="Coils"/>
    </source>
</evidence>
<accession>A0A0C3S6R7</accession>
<keyword evidence="1" id="KW-0175">Coiled coil</keyword>
<dbReference type="Gene3D" id="1.10.287.1490">
    <property type="match status" value="1"/>
</dbReference>
<dbReference type="EMBL" id="KN840520">
    <property type="protein sequence ID" value="KIP06342.1"/>
    <property type="molecule type" value="Genomic_DNA"/>
</dbReference>
<dbReference type="AlphaFoldDB" id="A0A0C3S6R7"/>
<gene>
    <name evidence="2" type="ORF">PHLGIDRAFT_463675</name>
</gene>
<reference evidence="2 3" key="1">
    <citation type="journal article" date="2014" name="PLoS Genet.">
        <title>Analysis of the Phlebiopsis gigantea genome, transcriptome and secretome provides insight into its pioneer colonization strategies of wood.</title>
        <authorList>
            <person name="Hori C."/>
            <person name="Ishida T."/>
            <person name="Igarashi K."/>
            <person name="Samejima M."/>
            <person name="Suzuki H."/>
            <person name="Master E."/>
            <person name="Ferreira P."/>
            <person name="Ruiz-Duenas F.J."/>
            <person name="Held B."/>
            <person name="Canessa P."/>
            <person name="Larrondo L.F."/>
            <person name="Schmoll M."/>
            <person name="Druzhinina I.S."/>
            <person name="Kubicek C.P."/>
            <person name="Gaskell J.A."/>
            <person name="Kersten P."/>
            <person name="St John F."/>
            <person name="Glasner J."/>
            <person name="Sabat G."/>
            <person name="Splinter BonDurant S."/>
            <person name="Syed K."/>
            <person name="Yadav J."/>
            <person name="Mgbeahuruike A.C."/>
            <person name="Kovalchuk A."/>
            <person name="Asiegbu F.O."/>
            <person name="Lackner G."/>
            <person name="Hoffmeister D."/>
            <person name="Rencoret J."/>
            <person name="Gutierrez A."/>
            <person name="Sun H."/>
            <person name="Lindquist E."/>
            <person name="Barry K."/>
            <person name="Riley R."/>
            <person name="Grigoriev I.V."/>
            <person name="Henrissat B."/>
            <person name="Kues U."/>
            <person name="Berka R.M."/>
            <person name="Martinez A.T."/>
            <person name="Covert S.F."/>
            <person name="Blanchette R.A."/>
            <person name="Cullen D."/>
        </authorList>
    </citation>
    <scope>NUCLEOTIDE SEQUENCE [LARGE SCALE GENOMIC DNA]</scope>
    <source>
        <strain evidence="2 3">11061_1 CR5-6</strain>
    </source>
</reference>
<sequence>MRPPLGLATPSYTPIVEKTNLPQVSDGNIRHASLQALLDARRVELDAMNDTHEKLIAEHVALQKVVASHEARISSLCSEMKEKVDLSVTQQQDLSTTRALLSETRINVASITESLRNTSTALMEARQTMDKKEASIQAMTAEKCAQAAKLAEAERALAALESKYAAERRQLVTARDDLEKKLALAYQNEILLQDGLRIVQEQLSSRDVTNQALLDRGREAEHQLDALRSATRGYEEKLGAAQSTIDALAGERDDLVRRYDALSGEFDATHVTITTLEQELQGSRRAVAEDHASVTVLTHQVADAHVRISSLDAQLMEQISRNGTLVEDQETAVAVVAELKLKLANVDEAIQLEAAEVHQKTIAISALEAELQRAEKHGADLSSQIEQLATAKAQLQLEVTKLAEIGLSKDTELLEARRTLGVEEGRRRALESDVVALTSKSTELASKASVTTREVEQLQSQLRHAQARERDLQGRLDALYKEKDGADREAAARRTSLQESLTVIQHQASSLESRLVTTTRANTDLISRLEAKTKEIAESSVALRSAEDRVGQLDAQASSLRAANEGLAQRVAQWRIAKEEDDGTIQKLQQLLAHHETFFKSQLAALCQANALLPAPAPV</sequence>
<feature type="coiled-coil region" evidence="1">
    <location>
        <begin position="448"/>
        <end position="482"/>
    </location>
</feature>
<dbReference type="HOGENOM" id="CLU_441528_0_0_1"/>
<protein>
    <submittedName>
        <fullName evidence="2">Uncharacterized protein</fullName>
    </submittedName>
</protein>
<name>A0A0C3S6R7_PHLG1</name>
<proteinExistence type="predicted"/>
<dbReference type="STRING" id="745531.A0A0C3S6R7"/>
<evidence type="ECO:0000313" key="3">
    <source>
        <dbReference type="Proteomes" id="UP000053257"/>
    </source>
</evidence>
<organism evidence="2 3">
    <name type="scientific">Phlebiopsis gigantea (strain 11061_1 CR5-6)</name>
    <name type="common">White-rot fungus</name>
    <name type="synonym">Peniophora gigantea</name>
    <dbReference type="NCBI Taxonomy" id="745531"/>
    <lineage>
        <taxon>Eukaryota</taxon>
        <taxon>Fungi</taxon>
        <taxon>Dikarya</taxon>
        <taxon>Basidiomycota</taxon>
        <taxon>Agaricomycotina</taxon>
        <taxon>Agaricomycetes</taxon>
        <taxon>Polyporales</taxon>
        <taxon>Phanerochaetaceae</taxon>
        <taxon>Phlebiopsis</taxon>
    </lineage>
</organism>